<dbReference type="AlphaFoldDB" id="A0A0R0DY81"/>
<dbReference type="RefSeq" id="WP_057640271.1">
    <property type="nucleotide sequence ID" value="NZ_LDJP01000029.1"/>
</dbReference>
<evidence type="ECO:0000259" key="1">
    <source>
        <dbReference type="Pfam" id="PF12146"/>
    </source>
</evidence>
<dbReference type="Pfam" id="PF12146">
    <property type="entry name" value="Hydrolase_4"/>
    <property type="match status" value="1"/>
</dbReference>
<evidence type="ECO:0000313" key="2">
    <source>
        <dbReference type="EMBL" id="KRG86955.1"/>
    </source>
</evidence>
<dbReference type="Gene3D" id="3.40.50.1820">
    <property type="entry name" value="alpha/beta hydrolase"/>
    <property type="match status" value="1"/>
</dbReference>
<dbReference type="STRING" id="659018.ABB34_05625"/>
<comment type="caution">
    <text evidence="2">The sequence shown here is derived from an EMBL/GenBank/DDBJ whole genome shotgun (WGS) entry which is preliminary data.</text>
</comment>
<dbReference type="OrthoDB" id="9785076at2"/>
<dbReference type="SUPFAM" id="SSF53474">
    <property type="entry name" value="alpha/beta-Hydrolases"/>
    <property type="match status" value="1"/>
</dbReference>
<feature type="domain" description="Serine aminopeptidase S33" evidence="1">
    <location>
        <begin position="27"/>
        <end position="248"/>
    </location>
</feature>
<protein>
    <recommendedName>
        <fullName evidence="1">Serine aminopeptidase S33 domain-containing protein</fullName>
    </recommendedName>
</protein>
<organism evidence="2 3">
    <name type="scientific">Stenotrophomonas daejeonensis</name>
    <dbReference type="NCBI Taxonomy" id="659018"/>
    <lineage>
        <taxon>Bacteria</taxon>
        <taxon>Pseudomonadati</taxon>
        <taxon>Pseudomonadota</taxon>
        <taxon>Gammaproteobacteria</taxon>
        <taxon>Lysobacterales</taxon>
        <taxon>Lysobacteraceae</taxon>
        <taxon>Stenotrophomonas</taxon>
    </lineage>
</organism>
<reference evidence="2 3" key="1">
    <citation type="submission" date="2015-05" db="EMBL/GenBank/DDBJ databases">
        <title>Genome sequencing and analysis of members of genus Stenotrophomonas.</title>
        <authorList>
            <person name="Patil P.P."/>
            <person name="Midha S."/>
            <person name="Patil P.B."/>
        </authorList>
    </citation>
    <scope>NUCLEOTIDE SEQUENCE [LARGE SCALE GENOMIC DNA]</scope>
    <source>
        <strain evidence="2 3">JCM 16244</strain>
    </source>
</reference>
<proteinExistence type="predicted"/>
<keyword evidence="3" id="KW-1185">Reference proteome</keyword>
<name>A0A0R0DY81_9GAMM</name>
<dbReference type="PIRSF" id="PIRSF037442">
    <property type="entry name" value="UCP037442_abhydr"/>
    <property type="match status" value="1"/>
</dbReference>
<dbReference type="PATRIC" id="fig|659018.3.peg.1030"/>
<dbReference type="InterPro" id="IPR029058">
    <property type="entry name" value="AB_hydrolase_fold"/>
</dbReference>
<accession>A0A0R0DY81</accession>
<dbReference type="Proteomes" id="UP000050940">
    <property type="component" value="Unassembled WGS sequence"/>
</dbReference>
<gene>
    <name evidence="2" type="ORF">ABB34_05625</name>
</gene>
<dbReference type="InterPro" id="IPR017208">
    <property type="entry name" value="UCP037442_abhydr"/>
</dbReference>
<dbReference type="InterPro" id="IPR022742">
    <property type="entry name" value="Hydrolase_4"/>
</dbReference>
<dbReference type="EMBL" id="LDJP01000029">
    <property type="protein sequence ID" value="KRG86955.1"/>
    <property type="molecule type" value="Genomic_DNA"/>
</dbReference>
<evidence type="ECO:0000313" key="3">
    <source>
        <dbReference type="Proteomes" id="UP000050940"/>
    </source>
</evidence>
<sequence length="287" mass="31366">MNDSIHHVLTTADGHRFELLRHVPADPVATLLWLPALGVAARHYQGFAEALAARGIAVFVHEWRGNGSSSLRAGRAQDWGYRELLQYDLPAAMDAVRAAFPDLPLQLGGHSLGGQLACCHAGLHPDEVQGLWLVASGTPWWRGFPAPRRYLLPLAYRFLPWLARRCGALPGRRVGFGGSEARGLIRDWARVGLCGRYAAAGLPVDLEAAMGRLDVPATALLFDADWLAPPGSMRHLLDKMPMAESTLRVMSARELGTHADHFSWMKSPVAVADALLAQALRKISQKR</sequence>